<keyword evidence="3" id="KW-1185">Reference proteome</keyword>
<dbReference type="STRING" id="1328759.A0A5C2SBU3"/>
<dbReference type="EMBL" id="ML122273">
    <property type="protein sequence ID" value="RPD58796.1"/>
    <property type="molecule type" value="Genomic_DNA"/>
</dbReference>
<organism evidence="2 3">
    <name type="scientific">Lentinus tigrinus ALCF2SS1-6</name>
    <dbReference type="NCBI Taxonomy" id="1328759"/>
    <lineage>
        <taxon>Eukaryota</taxon>
        <taxon>Fungi</taxon>
        <taxon>Dikarya</taxon>
        <taxon>Basidiomycota</taxon>
        <taxon>Agaricomycotina</taxon>
        <taxon>Agaricomycetes</taxon>
        <taxon>Polyporales</taxon>
        <taxon>Polyporaceae</taxon>
        <taxon>Lentinus</taxon>
    </lineage>
</organism>
<evidence type="ECO:0000313" key="3">
    <source>
        <dbReference type="Proteomes" id="UP000313359"/>
    </source>
</evidence>
<dbReference type="AlphaFoldDB" id="A0A5C2SBU3"/>
<evidence type="ECO:0000256" key="1">
    <source>
        <dbReference type="SAM" id="MobiDB-lite"/>
    </source>
</evidence>
<reference evidence="2" key="1">
    <citation type="journal article" date="2018" name="Genome Biol. Evol.">
        <title>Genomics and development of Lentinus tigrinus, a white-rot wood-decaying mushroom with dimorphic fruiting bodies.</title>
        <authorList>
            <person name="Wu B."/>
            <person name="Xu Z."/>
            <person name="Knudson A."/>
            <person name="Carlson A."/>
            <person name="Chen N."/>
            <person name="Kovaka S."/>
            <person name="LaButti K."/>
            <person name="Lipzen A."/>
            <person name="Pennachio C."/>
            <person name="Riley R."/>
            <person name="Schakwitz W."/>
            <person name="Umezawa K."/>
            <person name="Ohm R.A."/>
            <person name="Grigoriev I.V."/>
            <person name="Nagy L.G."/>
            <person name="Gibbons J."/>
            <person name="Hibbett D."/>
        </authorList>
    </citation>
    <scope>NUCLEOTIDE SEQUENCE [LARGE SCALE GENOMIC DNA]</scope>
    <source>
        <strain evidence="2">ALCF2SS1-6</strain>
    </source>
</reference>
<feature type="compositionally biased region" description="Basic residues" evidence="1">
    <location>
        <begin position="552"/>
        <end position="563"/>
    </location>
</feature>
<sequence>MGLACDVYTKLMFHRGHGYPLWEPEPTKSGEVLIGDVGYVLEGSFYRLFNATLPADHAIHERYGVPDAYEPFTYPDSLLHRRASALQPGPICSKSVLALNVEASAGISGGGPGIIGQLRFKCADEQGAVLVLKDDAAREALHPSKDLTLYIVRNHESWHRFALDVFRLDLGESDILFVSGCIKTGAWALAAATNRARDGELVFGGSFGVLSQATFSVSAMEKITIPVEHRSGPKRLAGDAEPEDKRDQCVFLHYYKCKRRRVLGPKVIRAASEEQSCGRASSPDDPAGSDVVGHAGAELLEFAPGRSQFCDPVDDILDYILDNTDTLCAVASDQDVNVLIMSELGLESMPDDVQEALQMVRPAVEVVEGSVGMLQANGASHALPTISESDDAGVNPTEAPTTNIWLSSTPGTPPQVRSNQGRIKSPGLRRQRSFSMKLRSCTPTPHTPPSMPVVYSPAEFACVGICVDECVDGVSAESSGYNNNLCSDPSPKRSRARPPGSKNKKTLATVAVAAEADAGPSARAHGRASCSDYDNAGPVPGCSTTTTEPPPKRKRGRPPKKPRAASDGPSPDERSSKRRKAAQ</sequence>
<accession>A0A5C2SBU3</accession>
<protein>
    <submittedName>
        <fullName evidence="2">Uncharacterized protein</fullName>
    </submittedName>
</protein>
<dbReference type="OrthoDB" id="2804412at2759"/>
<feature type="compositionally biased region" description="Low complexity" evidence="1">
    <location>
        <begin position="508"/>
        <end position="522"/>
    </location>
</feature>
<gene>
    <name evidence="2" type="ORF">L227DRAFT_654539</name>
</gene>
<dbReference type="Proteomes" id="UP000313359">
    <property type="component" value="Unassembled WGS sequence"/>
</dbReference>
<feature type="region of interest" description="Disordered" evidence="1">
    <location>
        <begin position="479"/>
        <end position="583"/>
    </location>
</feature>
<evidence type="ECO:0000313" key="2">
    <source>
        <dbReference type="EMBL" id="RPD58796.1"/>
    </source>
</evidence>
<name>A0A5C2SBU3_9APHY</name>
<proteinExistence type="predicted"/>
<feature type="compositionally biased region" description="Polar residues" evidence="1">
    <location>
        <begin position="398"/>
        <end position="422"/>
    </location>
</feature>
<feature type="region of interest" description="Disordered" evidence="1">
    <location>
        <begin position="391"/>
        <end position="430"/>
    </location>
</feature>